<evidence type="ECO:0000313" key="1">
    <source>
        <dbReference type="EMBL" id="KKK80580.1"/>
    </source>
</evidence>
<proteinExistence type="predicted"/>
<dbReference type="AlphaFoldDB" id="A0A0F8Z3F5"/>
<accession>A0A0F8Z3F5</accession>
<reference evidence="1" key="1">
    <citation type="journal article" date="2015" name="Nature">
        <title>Complex archaea that bridge the gap between prokaryotes and eukaryotes.</title>
        <authorList>
            <person name="Spang A."/>
            <person name="Saw J.H."/>
            <person name="Jorgensen S.L."/>
            <person name="Zaremba-Niedzwiedzka K."/>
            <person name="Martijn J."/>
            <person name="Lind A.E."/>
            <person name="van Eijk R."/>
            <person name="Schleper C."/>
            <person name="Guy L."/>
            <person name="Ettema T.J."/>
        </authorList>
    </citation>
    <scope>NUCLEOTIDE SEQUENCE</scope>
</reference>
<protein>
    <submittedName>
        <fullName evidence="1">Uncharacterized protein</fullName>
    </submittedName>
</protein>
<name>A0A0F8Z3F5_9ZZZZ</name>
<gene>
    <name evidence="1" type="ORF">LCGC14_2822080</name>
</gene>
<comment type="caution">
    <text evidence="1">The sequence shown here is derived from an EMBL/GenBank/DDBJ whole genome shotgun (WGS) entry which is preliminary data.</text>
</comment>
<sequence>MKIEREERPCFIPIVITLETVNEALMLGEALRAYITGRKERGFIYREETPKDKIAHGLLVTISRMGY</sequence>
<dbReference type="EMBL" id="LAZR01053517">
    <property type="protein sequence ID" value="KKK80580.1"/>
    <property type="molecule type" value="Genomic_DNA"/>
</dbReference>
<organism evidence="1">
    <name type="scientific">marine sediment metagenome</name>
    <dbReference type="NCBI Taxonomy" id="412755"/>
    <lineage>
        <taxon>unclassified sequences</taxon>
        <taxon>metagenomes</taxon>
        <taxon>ecological metagenomes</taxon>
    </lineage>
</organism>